<dbReference type="InterPro" id="IPR007055">
    <property type="entry name" value="BON_dom"/>
</dbReference>
<dbReference type="Pfam" id="PF04972">
    <property type="entry name" value="BON"/>
    <property type="match status" value="1"/>
</dbReference>
<accession>A0A8I1Y6P5</accession>
<sequence>MTVSSDRSMVIVRNGVVHLHGIATSDHAREATIVAAENTAGVKKVYDHPCFVDTYTGLYVESPRDVKAAS</sequence>
<dbReference type="AlphaFoldDB" id="A0A8I1Y6P5"/>
<name>A0A8I1Y6P5_BRAEL</name>
<evidence type="ECO:0000313" key="3">
    <source>
        <dbReference type="Proteomes" id="UP000673383"/>
    </source>
</evidence>
<organism evidence="2 3">
    <name type="scientific">Bradyrhizobium elkanii</name>
    <dbReference type="NCBI Taxonomy" id="29448"/>
    <lineage>
        <taxon>Bacteria</taxon>
        <taxon>Pseudomonadati</taxon>
        <taxon>Pseudomonadota</taxon>
        <taxon>Alphaproteobacteria</taxon>
        <taxon>Hyphomicrobiales</taxon>
        <taxon>Nitrobacteraceae</taxon>
        <taxon>Bradyrhizobium</taxon>
    </lineage>
</organism>
<dbReference type="Proteomes" id="UP000673383">
    <property type="component" value="Unassembled WGS sequence"/>
</dbReference>
<dbReference type="RefSeq" id="WP_311987927.1">
    <property type="nucleotide sequence ID" value="NZ_SEMA01000001.1"/>
</dbReference>
<reference evidence="2" key="1">
    <citation type="submission" date="2021-02" db="EMBL/GenBank/DDBJ databases">
        <title>Genomic Encyclopedia of Type Strains, Phase IV (KMG-V): Genome sequencing to study the core and pangenomes of soil and plant-associated prokaryotes.</title>
        <authorList>
            <person name="Whitman W."/>
        </authorList>
    </citation>
    <scope>NUCLEOTIDE SEQUENCE</scope>
    <source>
        <strain evidence="2">USDA 406</strain>
    </source>
</reference>
<protein>
    <submittedName>
        <fullName evidence="2">Osmotically-inducible protein OsmY</fullName>
    </submittedName>
</protein>
<comment type="caution">
    <text evidence="2">The sequence shown here is derived from an EMBL/GenBank/DDBJ whole genome shotgun (WGS) entry which is preliminary data.</text>
</comment>
<evidence type="ECO:0000313" key="2">
    <source>
        <dbReference type="EMBL" id="MBP1293727.1"/>
    </source>
</evidence>
<feature type="domain" description="BON" evidence="1">
    <location>
        <begin position="1"/>
        <end position="53"/>
    </location>
</feature>
<dbReference type="EMBL" id="JAFICZ010000001">
    <property type="protein sequence ID" value="MBP1293727.1"/>
    <property type="molecule type" value="Genomic_DNA"/>
</dbReference>
<dbReference type="PROSITE" id="PS50914">
    <property type="entry name" value="BON"/>
    <property type="match status" value="1"/>
</dbReference>
<evidence type="ECO:0000259" key="1">
    <source>
        <dbReference type="PROSITE" id="PS50914"/>
    </source>
</evidence>
<proteinExistence type="predicted"/>
<gene>
    <name evidence="2" type="ORF">JOH49_003480</name>
</gene>